<proteinExistence type="predicted"/>
<sequence length="43" mass="5377">MLMKLTKKEMNKHRKELAKFCKENHTTMYNIMLQLKRFKEDFV</sequence>
<gene>
    <name evidence="1" type="ORF">S01H1_49784</name>
</gene>
<evidence type="ECO:0000313" key="1">
    <source>
        <dbReference type="EMBL" id="GAG24988.1"/>
    </source>
</evidence>
<reference evidence="1" key="1">
    <citation type="journal article" date="2014" name="Front. Microbiol.">
        <title>High frequency of phylogenetically diverse reductive dehalogenase-homologous genes in deep subseafloor sedimentary metagenomes.</title>
        <authorList>
            <person name="Kawai M."/>
            <person name="Futagami T."/>
            <person name="Toyoda A."/>
            <person name="Takaki Y."/>
            <person name="Nishi S."/>
            <person name="Hori S."/>
            <person name="Arai W."/>
            <person name="Tsubouchi T."/>
            <person name="Morono Y."/>
            <person name="Uchiyama I."/>
            <person name="Ito T."/>
            <person name="Fujiyama A."/>
            <person name="Inagaki F."/>
            <person name="Takami H."/>
        </authorList>
    </citation>
    <scope>NUCLEOTIDE SEQUENCE</scope>
    <source>
        <strain evidence="1">Expedition CK06-06</strain>
    </source>
</reference>
<organism evidence="1">
    <name type="scientific">marine sediment metagenome</name>
    <dbReference type="NCBI Taxonomy" id="412755"/>
    <lineage>
        <taxon>unclassified sequences</taxon>
        <taxon>metagenomes</taxon>
        <taxon>ecological metagenomes</taxon>
    </lineage>
</organism>
<comment type="caution">
    <text evidence="1">The sequence shown here is derived from an EMBL/GenBank/DDBJ whole genome shotgun (WGS) entry which is preliminary data.</text>
</comment>
<accession>X0WKH5</accession>
<protein>
    <submittedName>
        <fullName evidence="1">Uncharacterized protein</fullName>
    </submittedName>
</protein>
<name>X0WKH5_9ZZZZ</name>
<dbReference type="EMBL" id="BARS01032042">
    <property type="protein sequence ID" value="GAG24988.1"/>
    <property type="molecule type" value="Genomic_DNA"/>
</dbReference>
<dbReference type="AlphaFoldDB" id="X0WKH5"/>